<organism evidence="2 3">
    <name type="scientific">Aetokthonos hydrillicola Thurmond2011</name>
    <dbReference type="NCBI Taxonomy" id="2712845"/>
    <lineage>
        <taxon>Bacteria</taxon>
        <taxon>Bacillati</taxon>
        <taxon>Cyanobacteriota</taxon>
        <taxon>Cyanophyceae</taxon>
        <taxon>Nostocales</taxon>
        <taxon>Hapalosiphonaceae</taxon>
        <taxon>Aetokthonos</taxon>
    </lineage>
</organism>
<feature type="domain" description="DeoxyPurine in DNA protein A" evidence="1">
    <location>
        <begin position="78"/>
        <end position="273"/>
    </location>
</feature>
<name>A0AAP5IF37_9CYAN</name>
<dbReference type="InterPro" id="IPR055645">
    <property type="entry name" value="DpdA"/>
</dbReference>
<dbReference type="RefSeq" id="WP_208352281.1">
    <property type="nucleotide sequence ID" value="NZ_JAALHA020000021.1"/>
</dbReference>
<dbReference type="AlphaFoldDB" id="A0AAP5IF37"/>
<keyword evidence="3" id="KW-1185">Reference proteome</keyword>
<comment type="caution">
    <text evidence="2">The sequence shown here is derived from an EMBL/GenBank/DDBJ whole genome shotgun (WGS) entry which is preliminary data.</text>
</comment>
<protein>
    <recommendedName>
        <fullName evidence="1">DeoxyPurine in DNA protein A domain-containing protein</fullName>
    </recommendedName>
</protein>
<dbReference type="Proteomes" id="UP000667802">
    <property type="component" value="Unassembled WGS sequence"/>
</dbReference>
<evidence type="ECO:0000259" key="1">
    <source>
        <dbReference type="Pfam" id="PF23859"/>
    </source>
</evidence>
<sequence>MQLNLTASRLETRFFSDTPNQNELGVSEPKPLLTQYVQPYTGARIPEIIPLVLGKPIFINGFHQPTNGRSGCGEFEFCLVSINRLTGKRNRLSSFEHKRLVIDSAAFARESGFFPQFDGHLPAEEYAAHLRKWAGLTNLLAGVTQDYMCEKAVLELNNTTVAQQQQKTIARYDELLLLLEDSGIYLMPVLQGYEPEEYVQCIKLYGDRLLPGMWVGVGSVCKRNGNPRAILEVLQAIKGERPDLQLHGFGLKKEALGVPEIQELLFSADSAAAGLSKGRSSEKYKGSNDPITNLEYEKLIYESYLRTSNTQEQEQACYQAIARINASITRIKKRGNNYQDFKEPSGTLYNFYRDKERKVQTTQYRFKVKVSGKWKTISYHVSPDQLPLVESAINSKKGSHHIVTQIFKKTWEWG</sequence>
<proteinExistence type="predicted"/>
<accession>A0AAP5IF37</accession>
<evidence type="ECO:0000313" key="3">
    <source>
        <dbReference type="Proteomes" id="UP000667802"/>
    </source>
</evidence>
<dbReference type="Pfam" id="PF23859">
    <property type="entry name" value="DpdA"/>
    <property type="match status" value="1"/>
</dbReference>
<evidence type="ECO:0000313" key="2">
    <source>
        <dbReference type="EMBL" id="MDR9898962.1"/>
    </source>
</evidence>
<gene>
    <name evidence="2" type="ORF">G7B40_031045</name>
</gene>
<dbReference type="EMBL" id="JAALHA020000021">
    <property type="protein sequence ID" value="MDR9898962.1"/>
    <property type="molecule type" value="Genomic_DNA"/>
</dbReference>
<reference evidence="3" key="1">
    <citation type="journal article" date="2021" name="Science">
        <title>Hunting the eagle killer: A cyanobacterial neurotoxin causes vacuolar myelinopathy.</title>
        <authorList>
            <person name="Breinlinger S."/>
            <person name="Phillips T.J."/>
            <person name="Haram B.N."/>
            <person name="Mares J."/>
            <person name="Martinez Yerena J.A."/>
            <person name="Hrouzek P."/>
            <person name="Sobotka R."/>
            <person name="Henderson W.M."/>
            <person name="Schmieder P."/>
            <person name="Williams S.M."/>
            <person name="Lauderdale J.D."/>
            <person name="Wilde H.D."/>
            <person name="Gerrin W."/>
            <person name="Kust A."/>
            <person name="Washington J.W."/>
            <person name="Wagner C."/>
            <person name="Geier B."/>
            <person name="Liebeke M."/>
            <person name="Enke H."/>
            <person name="Niedermeyer T.H.J."/>
            <person name="Wilde S.B."/>
        </authorList>
    </citation>
    <scope>NUCLEOTIDE SEQUENCE [LARGE SCALE GENOMIC DNA]</scope>
    <source>
        <strain evidence="3">Thurmond2011</strain>
    </source>
</reference>